<organism evidence="2">
    <name type="scientific">Klebsiella pneumoniae</name>
    <dbReference type="NCBI Taxonomy" id="573"/>
    <lineage>
        <taxon>Bacteria</taxon>
        <taxon>Pseudomonadati</taxon>
        <taxon>Pseudomonadota</taxon>
        <taxon>Gammaproteobacteria</taxon>
        <taxon>Enterobacterales</taxon>
        <taxon>Enterobacteriaceae</taxon>
        <taxon>Klebsiella/Raoultella group</taxon>
        <taxon>Klebsiella</taxon>
        <taxon>Klebsiella pneumoniae complex</taxon>
    </lineage>
</organism>
<dbReference type="Pfam" id="PF15977">
    <property type="entry name" value="HTH_46"/>
    <property type="match status" value="1"/>
</dbReference>
<reference evidence="2" key="1">
    <citation type="submission" date="2019-04" db="EMBL/GenBank/DDBJ databases">
        <authorList>
            <consortium name="Pathogen Informatics"/>
        </authorList>
    </citation>
    <scope>NUCLEOTIDE SEQUENCE</scope>
    <source>
        <strain evidence="2">NCTC9183</strain>
    </source>
</reference>
<gene>
    <name evidence="2" type="ORF">NCTC9183_06308</name>
</gene>
<name>A0A4P0YH24_KLEPN</name>
<dbReference type="InterPro" id="IPR041687">
    <property type="entry name" value="HTH_46"/>
</dbReference>
<dbReference type="AlphaFoldDB" id="A0A4P0YH24"/>
<evidence type="ECO:0000313" key="2">
    <source>
        <dbReference type="EMBL" id="VTM59683.1"/>
    </source>
</evidence>
<accession>A0A4P0YH24</accession>
<sequence length="94" mass="11236">MGRVTSLLAYHTSYMVYRDDLVLQQRTYSVIRNHLLEMMLLSDETRQRVSILEYIQDRTLLSRSSILNVLSALKKGRLYYLCPRRLFTKYRLTS</sequence>
<feature type="domain" description="IprA winged helix-turn-helix" evidence="1">
    <location>
        <begin position="27"/>
        <end position="77"/>
    </location>
</feature>
<dbReference type="Proteomes" id="UP000507695">
    <property type="component" value="Unassembled WGS sequence"/>
</dbReference>
<dbReference type="EMBL" id="CABDVL010000003">
    <property type="protein sequence ID" value="VTM59683.1"/>
    <property type="molecule type" value="Genomic_DNA"/>
</dbReference>
<evidence type="ECO:0000259" key="1">
    <source>
        <dbReference type="Pfam" id="PF15977"/>
    </source>
</evidence>
<protein>
    <submittedName>
        <fullName evidence="2">Crp/Fnr family transcriptional regulator</fullName>
    </submittedName>
</protein>
<proteinExistence type="predicted"/>